<organism evidence="2 3">
    <name type="scientific">Nephila pilipes</name>
    <name type="common">Giant wood spider</name>
    <name type="synonym">Nephila maculata</name>
    <dbReference type="NCBI Taxonomy" id="299642"/>
    <lineage>
        <taxon>Eukaryota</taxon>
        <taxon>Metazoa</taxon>
        <taxon>Ecdysozoa</taxon>
        <taxon>Arthropoda</taxon>
        <taxon>Chelicerata</taxon>
        <taxon>Arachnida</taxon>
        <taxon>Araneae</taxon>
        <taxon>Araneomorphae</taxon>
        <taxon>Entelegynae</taxon>
        <taxon>Araneoidea</taxon>
        <taxon>Nephilidae</taxon>
        <taxon>Nephila</taxon>
    </lineage>
</organism>
<feature type="chain" id="PRO_5036454000" description="Secreted protein" evidence="1">
    <location>
        <begin position="18"/>
        <end position="148"/>
    </location>
</feature>
<accession>A0A8X6P3M1</accession>
<dbReference type="AlphaFoldDB" id="A0A8X6P3M1"/>
<evidence type="ECO:0000313" key="2">
    <source>
        <dbReference type="EMBL" id="GFT49709.1"/>
    </source>
</evidence>
<dbReference type="EMBL" id="BMAW01111795">
    <property type="protein sequence ID" value="GFT49709.1"/>
    <property type="molecule type" value="Genomic_DNA"/>
</dbReference>
<evidence type="ECO:0000256" key="1">
    <source>
        <dbReference type="SAM" id="SignalP"/>
    </source>
</evidence>
<name>A0A8X6P3M1_NEPPI</name>
<evidence type="ECO:0008006" key="4">
    <source>
        <dbReference type="Google" id="ProtNLM"/>
    </source>
</evidence>
<evidence type="ECO:0000313" key="3">
    <source>
        <dbReference type="Proteomes" id="UP000887013"/>
    </source>
</evidence>
<keyword evidence="3" id="KW-1185">Reference proteome</keyword>
<gene>
    <name evidence="2" type="ORF">NPIL_271931</name>
</gene>
<feature type="signal peptide" evidence="1">
    <location>
        <begin position="1"/>
        <end position="17"/>
    </location>
</feature>
<sequence>MRRLCTLPFLLISPADARHNCCTTRFCTDAVFSLFIHLLSGDAHPHPRVVGRCRSPGTRHHNIFFNSHSSTVEVSEYKNTDFNFTSVVNHFGWGGNAGVYETDSVFAFSLSNEQPAFTDFCGLVQVFEIVHYLSLHFRKKKCRMVGNT</sequence>
<comment type="caution">
    <text evidence="2">The sequence shown here is derived from an EMBL/GenBank/DDBJ whole genome shotgun (WGS) entry which is preliminary data.</text>
</comment>
<dbReference type="Proteomes" id="UP000887013">
    <property type="component" value="Unassembled WGS sequence"/>
</dbReference>
<keyword evidence="1" id="KW-0732">Signal</keyword>
<reference evidence="2" key="1">
    <citation type="submission" date="2020-08" db="EMBL/GenBank/DDBJ databases">
        <title>Multicomponent nature underlies the extraordinary mechanical properties of spider dragline silk.</title>
        <authorList>
            <person name="Kono N."/>
            <person name="Nakamura H."/>
            <person name="Mori M."/>
            <person name="Yoshida Y."/>
            <person name="Ohtoshi R."/>
            <person name="Malay A.D."/>
            <person name="Moran D.A.P."/>
            <person name="Tomita M."/>
            <person name="Numata K."/>
            <person name="Arakawa K."/>
        </authorList>
    </citation>
    <scope>NUCLEOTIDE SEQUENCE</scope>
</reference>
<proteinExistence type="predicted"/>
<protein>
    <recommendedName>
        <fullName evidence="4">Secreted protein</fullName>
    </recommendedName>
</protein>